<protein>
    <recommendedName>
        <fullName evidence="6">FMR1-interacting protein 1 conserved domain-containing protein</fullName>
    </recommendedName>
</protein>
<name>L1IXY2_GUITC</name>
<feature type="chain" id="PRO_5008770679" description="FMR1-interacting protein 1 conserved domain-containing protein" evidence="2">
    <location>
        <begin position="30"/>
        <end position="228"/>
    </location>
</feature>
<dbReference type="PaxDb" id="55529-EKX40690"/>
<evidence type="ECO:0008006" key="6">
    <source>
        <dbReference type="Google" id="ProtNLM"/>
    </source>
</evidence>
<dbReference type="EnsemblProtists" id="EKX40690">
    <property type="protein sequence ID" value="EKX40690"/>
    <property type="gene ID" value="GUITHDRAFT_142563"/>
</dbReference>
<feature type="compositionally biased region" description="Basic and acidic residues" evidence="1">
    <location>
        <begin position="77"/>
        <end position="91"/>
    </location>
</feature>
<accession>L1IXY2</accession>
<evidence type="ECO:0000313" key="5">
    <source>
        <dbReference type="Proteomes" id="UP000011087"/>
    </source>
</evidence>
<dbReference type="AlphaFoldDB" id="L1IXY2"/>
<keyword evidence="2" id="KW-0732">Signal</keyword>
<reference evidence="5" key="2">
    <citation type="submission" date="2012-11" db="EMBL/GenBank/DDBJ databases">
        <authorList>
            <person name="Kuo A."/>
            <person name="Curtis B.A."/>
            <person name="Tanifuji G."/>
            <person name="Burki F."/>
            <person name="Gruber A."/>
            <person name="Irimia M."/>
            <person name="Maruyama S."/>
            <person name="Arias M.C."/>
            <person name="Ball S.G."/>
            <person name="Gile G.H."/>
            <person name="Hirakawa Y."/>
            <person name="Hopkins J.F."/>
            <person name="Rensing S.A."/>
            <person name="Schmutz J."/>
            <person name="Symeonidi A."/>
            <person name="Elias M."/>
            <person name="Eveleigh R.J."/>
            <person name="Herman E.K."/>
            <person name="Klute M.J."/>
            <person name="Nakayama T."/>
            <person name="Obornik M."/>
            <person name="Reyes-Prieto A."/>
            <person name="Armbrust E.V."/>
            <person name="Aves S.J."/>
            <person name="Beiko R.G."/>
            <person name="Coutinho P."/>
            <person name="Dacks J.B."/>
            <person name="Durnford D.G."/>
            <person name="Fast N.M."/>
            <person name="Green B.R."/>
            <person name="Grisdale C."/>
            <person name="Hempe F."/>
            <person name="Henrissat B."/>
            <person name="Hoppner M.P."/>
            <person name="Ishida K.-I."/>
            <person name="Kim E."/>
            <person name="Koreny L."/>
            <person name="Kroth P.G."/>
            <person name="Liu Y."/>
            <person name="Malik S.-B."/>
            <person name="Maier U.G."/>
            <person name="McRose D."/>
            <person name="Mock T."/>
            <person name="Neilson J.A."/>
            <person name="Onodera N.T."/>
            <person name="Poole A.M."/>
            <person name="Pritham E.J."/>
            <person name="Richards T.A."/>
            <person name="Rocap G."/>
            <person name="Roy S.W."/>
            <person name="Sarai C."/>
            <person name="Schaack S."/>
            <person name="Shirato S."/>
            <person name="Slamovits C.H."/>
            <person name="Spencer D.F."/>
            <person name="Suzuki S."/>
            <person name="Worden A.Z."/>
            <person name="Zauner S."/>
            <person name="Barry K."/>
            <person name="Bell C."/>
            <person name="Bharti A.K."/>
            <person name="Crow J.A."/>
            <person name="Grimwood J."/>
            <person name="Kramer R."/>
            <person name="Lindquist E."/>
            <person name="Lucas S."/>
            <person name="Salamov A."/>
            <person name="McFadden G.I."/>
            <person name="Lane C.E."/>
            <person name="Keeling P.J."/>
            <person name="Gray M.W."/>
            <person name="Grigoriev I.V."/>
            <person name="Archibald J.M."/>
        </authorList>
    </citation>
    <scope>NUCLEOTIDE SEQUENCE</scope>
    <source>
        <strain evidence="5">CCMP2712</strain>
    </source>
</reference>
<dbReference type="KEGG" id="gtt:GUITHDRAFT_142563"/>
<evidence type="ECO:0000256" key="2">
    <source>
        <dbReference type="SAM" id="SignalP"/>
    </source>
</evidence>
<organism evidence="3">
    <name type="scientific">Guillardia theta (strain CCMP2712)</name>
    <name type="common">Cryptophyte</name>
    <dbReference type="NCBI Taxonomy" id="905079"/>
    <lineage>
        <taxon>Eukaryota</taxon>
        <taxon>Cryptophyceae</taxon>
        <taxon>Pyrenomonadales</taxon>
        <taxon>Geminigeraceae</taxon>
        <taxon>Guillardia</taxon>
    </lineage>
</organism>
<keyword evidence="5" id="KW-1185">Reference proteome</keyword>
<dbReference type="HOGENOM" id="CLU_1216751_0_0_1"/>
<proteinExistence type="predicted"/>
<evidence type="ECO:0000256" key="1">
    <source>
        <dbReference type="SAM" id="MobiDB-lite"/>
    </source>
</evidence>
<dbReference type="EMBL" id="JH993029">
    <property type="protein sequence ID" value="EKX40690.1"/>
    <property type="molecule type" value="Genomic_DNA"/>
</dbReference>
<evidence type="ECO:0000313" key="4">
    <source>
        <dbReference type="EnsemblProtists" id="EKX40690"/>
    </source>
</evidence>
<reference evidence="3 5" key="1">
    <citation type="journal article" date="2012" name="Nature">
        <title>Algal genomes reveal evolutionary mosaicism and the fate of nucleomorphs.</title>
        <authorList>
            <consortium name="DOE Joint Genome Institute"/>
            <person name="Curtis B.A."/>
            <person name="Tanifuji G."/>
            <person name="Burki F."/>
            <person name="Gruber A."/>
            <person name="Irimia M."/>
            <person name="Maruyama S."/>
            <person name="Arias M.C."/>
            <person name="Ball S.G."/>
            <person name="Gile G.H."/>
            <person name="Hirakawa Y."/>
            <person name="Hopkins J.F."/>
            <person name="Kuo A."/>
            <person name="Rensing S.A."/>
            <person name="Schmutz J."/>
            <person name="Symeonidi A."/>
            <person name="Elias M."/>
            <person name="Eveleigh R.J."/>
            <person name="Herman E.K."/>
            <person name="Klute M.J."/>
            <person name="Nakayama T."/>
            <person name="Obornik M."/>
            <person name="Reyes-Prieto A."/>
            <person name="Armbrust E.V."/>
            <person name="Aves S.J."/>
            <person name="Beiko R.G."/>
            <person name="Coutinho P."/>
            <person name="Dacks J.B."/>
            <person name="Durnford D.G."/>
            <person name="Fast N.M."/>
            <person name="Green B.R."/>
            <person name="Grisdale C.J."/>
            <person name="Hempel F."/>
            <person name="Henrissat B."/>
            <person name="Hoppner M.P."/>
            <person name="Ishida K."/>
            <person name="Kim E."/>
            <person name="Koreny L."/>
            <person name="Kroth P.G."/>
            <person name="Liu Y."/>
            <person name="Malik S.B."/>
            <person name="Maier U.G."/>
            <person name="McRose D."/>
            <person name="Mock T."/>
            <person name="Neilson J.A."/>
            <person name="Onodera N.T."/>
            <person name="Poole A.M."/>
            <person name="Pritham E.J."/>
            <person name="Richards T.A."/>
            <person name="Rocap G."/>
            <person name="Roy S.W."/>
            <person name="Sarai C."/>
            <person name="Schaack S."/>
            <person name="Shirato S."/>
            <person name="Slamovits C.H."/>
            <person name="Spencer D.F."/>
            <person name="Suzuki S."/>
            <person name="Worden A.Z."/>
            <person name="Zauner S."/>
            <person name="Barry K."/>
            <person name="Bell C."/>
            <person name="Bharti A.K."/>
            <person name="Crow J.A."/>
            <person name="Grimwood J."/>
            <person name="Kramer R."/>
            <person name="Lindquist E."/>
            <person name="Lucas S."/>
            <person name="Salamov A."/>
            <person name="McFadden G.I."/>
            <person name="Lane C.E."/>
            <person name="Keeling P.J."/>
            <person name="Gray M.W."/>
            <person name="Grigoriev I.V."/>
            <person name="Archibald J.M."/>
        </authorList>
    </citation>
    <scope>NUCLEOTIDE SEQUENCE</scope>
    <source>
        <strain evidence="3 5">CCMP2712</strain>
    </source>
</reference>
<evidence type="ECO:0000313" key="3">
    <source>
        <dbReference type="EMBL" id="EKX40690.1"/>
    </source>
</evidence>
<feature type="signal peptide" evidence="2">
    <location>
        <begin position="1"/>
        <end position="29"/>
    </location>
</feature>
<gene>
    <name evidence="3" type="ORF">GUITHDRAFT_142563</name>
</gene>
<dbReference type="GeneID" id="17297341"/>
<dbReference type="Proteomes" id="UP000011087">
    <property type="component" value="Unassembled WGS sequence"/>
</dbReference>
<reference evidence="4" key="3">
    <citation type="submission" date="2015-06" db="UniProtKB">
        <authorList>
            <consortium name="EnsemblProtists"/>
        </authorList>
    </citation>
    <scope>IDENTIFICATION</scope>
</reference>
<sequence length="228" mass="27041">MMVAFYNIQYVSIILTVLVLVVVAEGCESSHHHYHHHHPMQAEWFFQLSRQQYVMQLRGGVKKLDQVHPDYAPIRAARRDERESEDAEKQVGKKPKRGKKGFLASEYARKSRLKAKQMGYDSTYIREHFPDLAKRSEKEIRRKQREIGESLGQKQKRGEFTQAELLEMKQKELTPQSYRLYKMIEPLGKHGDRELRVLLLYLDASPFILRRMIRSQEVENEEEREGRE</sequence>
<feature type="region of interest" description="Disordered" evidence="1">
    <location>
        <begin position="72"/>
        <end position="99"/>
    </location>
</feature>
<dbReference type="RefSeq" id="XP_005827670.1">
    <property type="nucleotide sequence ID" value="XM_005827613.1"/>
</dbReference>